<evidence type="ECO:0000259" key="1">
    <source>
        <dbReference type="Pfam" id="PF23019"/>
    </source>
</evidence>
<dbReference type="Gene3D" id="3.20.20.370">
    <property type="entry name" value="Glycoside hydrolase/deacetylase"/>
    <property type="match status" value="1"/>
</dbReference>
<dbReference type="Proteomes" id="UP000321580">
    <property type="component" value="Unassembled WGS sequence"/>
</dbReference>
<dbReference type="AlphaFoldDB" id="A0A5C6RJ46"/>
<protein>
    <recommendedName>
        <fullName evidence="1">DUF7033 domain-containing protein</fullName>
    </recommendedName>
</protein>
<dbReference type="Pfam" id="PF23019">
    <property type="entry name" value="DUF7033"/>
    <property type="match status" value="1"/>
</dbReference>
<evidence type="ECO:0000313" key="2">
    <source>
        <dbReference type="EMBL" id="TXB62143.1"/>
    </source>
</evidence>
<proteinExistence type="predicted"/>
<reference evidence="2 3" key="1">
    <citation type="submission" date="2019-08" db="EMBL/GenBank/DDBJ databases">
        <title>Genome of Phaeodactylibacter luteus.</title>
        <authorList>
            <person name="Bowman J.P."/>
        </authorList>
    </citation>
    <scope>NUCLEOTIDE SEQUENCE [LARGE SCALE GENOMIC DNA]</scope>
    <source>
        <strain evidence="2 3">KCTC 42180</strain>
    </source>
</reference>
<organism evidence="2 3">
    <name type="scientific">Phaeodactylibacter luteus</name>
    <dbReference type="NCBI Taxonomy" id="1564516"/>
    <lineage>
        <taxon>Bacteria</taxon>
        <taxon>Pseudomonadati</taxon>
        <taxon>Bacteroidota</taxon>
        <taxon>Saprospiria</taxon>
        <taxon>Saprospirales</taxon>
        <taxon>Haliscomenobacteraceae</taxon>
        <taxon>Phaeodactylibacter</taxon>
    </lineage>
</organism>
<keyword evidence="3" id="KW-1185">Reference proteome</keyword>
<accession>A0A5C6RJ46</accession>
<comment type="caution">
    <text evidence="2">The sequence shown here is derived from an EMBL/GenBank/DDBJ whole genome shotgun (WGS) entry which is preliminary data.</text>
</comment>
<dbReference type="InterPro" id="IPR054297">
    <property type="entry name" value="DUF7033"/>
</dbReference>
<dbReference type="OrthoDB" id="5573484at2"/>
<dbReference type="RefSeq" id="WP_147168498.1">
    <property type="nucleotide sequence ID" value="NZ_VOOR01000036.1"/>
</dbReference>
<name>A0A5C6RJ46_9BACT</name>
<dbReference type="EMBL" id="VOOR01000036">
    <property type="protein sequence ID" value="TXB62143.1"/>
    <property type="molecule type" value="Genomic_DNA"/>
</dbReference>
<gene>
    <name evidence="2" type="ORF">FRY97_15640</name>
</gene>
<sequence length="465" mass="52814">MLGQQMNYGQLFFSPEKGNLYLCAMQQPIWIYTETDTPRVRYAFRLLFEHIMPMPYRLVSDKGAFVGRGSAPGLSYQLSPPDDGTAWLPANGLLWEDGVRRVEARVFRWSGVPVGFPCGEGQGCLPFDWPAWVFYLAARYEEYLPFRPDEHGRFPASGSLAAREGFLARPVLQQLARAVWPVLAQIAPGLSPSWPAYHFRPTYDIDLAWAYLHRPAWLTAGAIGKDLLTCNWQSLRQRSAVLLGQEPDPYHTFSWLEGKHRAYNLSPLYFFLLGDYGPYDKNISPSRLAYRQLLASLASSFDTGLHPSYRSNTVRGQLALEAARYYEITGQPAARSRQHYLKLRLPDTYRHLVGQGIGEDHSMGFADQPGYRAGLSVPFPWYDLGQEAELPLMVYPFPVMDATLRQYMGLSPEAAWGYLQQMIGYAREDGGNFWPLWHNSSFSSAQGWNGWAGLYERLLQYASSQ</sequence>
<dbReference type="CDD" id="cd10931">
    <property type="entry name" value="CE4_u7"/>
    <property type="match status" value="1"/>
</dbReference>
<evidence type="ECO:0000313" key="3">
    <source>
        <dbReference type="Proteomes" id="UP000321580"/>
    </source>
</evidence>
<feature type="domain" description="DUF7033" evidence="1">
    <location>
        <begin position="125"/>
        <end position="213"/>
    </location>
</feature>